<keyword evidence="4" id="KW-0735">Signal-anchor</keyword>
<feature type="domain" description="Trichome birefringence-like C-terminal" evidence="8">
    <location>
        <begin position="138"/>
        <end position="432"/>
    </location>
</feature>
<dbReference type="PANTHER" id="PTHR32285">
    <property type="entry name" value="PROTEIN TRICHOME BIREFRINGENCE-LIKE 9-RELATED"/>
    <property type="match status" value="1"/>
</dbReference>
<evidence type="ECO:0000256" key="1">
    <source>
        <dbReference type="ARBA" id="ARBA00004167"/>
    </source>
</evidence>
<evidence type="ECO:0000256" key="3">
    <source>
        <dbReference type="ARBA" id="ARBA00022692"/>
    </source>
</evidence>
<comment type="subcellular location">
    <subcellularLocation>
        <location evidence="1">Membrane</location>
        <topology evidence="1">Single-pass membrane protein</topology>
    </subcellularLocation>
</comment>
<comment type="caution">
    <text evidence="10">The sequence shown here is derived from an EMBL/GenBank/DDBJ whole genome shotgun (WGS) entry which is preliminary data.</text>
</comment>
<evidence type="ECO:0000259" key="9">
    <source>
        <dbReference type="Pfam" id="PF14416"/>
    </source>
</evidence>
<feature type="domain" description="Trichome birefringence-like N-terminal" evidence="9">
    <location>
        <begin position="85"/>
        <end position="137"/>
    </location>
</feature>
<comment type="similarity">
    <text evidence="2">Belongs to the PC-esterase family. TBL subfamily.</text>
</comment>
<name>A0AAV0P614_9ROSI</name>
<dbReference type="Pfam" id="PF14416">
    <property type="entry name" value="PMR5N"/>
    <property type="match status" value="1"/>
</dbReference>
<dbReference type="InterPro" id="IPR029962">
    <property type="entry name" value="TBL"/>
</dbReference>
<dbReference type="GO" id="GO:0016413">
    <property type="term" value="F:O-acetyltransferase activity"/>
    <property type="evidence" value="ECO:0007669"/>
    <property type="project" value="InterPro"/>
</dbReference>
<reference evidence="10" key="1">
    <citation type="submission" date="2022-08" db="EMBL/GenBank/DDBJ databases">
        <authorList>
            <person name="Gutierrez-Valencia J."/>
        </authorList>
    </citation>
    <scope>NUCLEOTIDE SEQUENCE</scope>
</reference>
<dbReference type="EMBL" id="CAMGYJ010000008">
    <property type="protein sequence ID" value="CAI0466293.1"/>
    <property type="molecule type" value="Genomic_DNA"/>
</dbReference>
<evidence type="ECO:0000256" key="5">
    <source>
        <dbReference type="ARBA" id="ARBA00022989"/>
    </source>
</evidence>
<dbReference type="Pfam" id="PF13839">
    <property type="entry name" value="PC-Esterase"/>
    <property type="match status" value="1"/>
</dbReference>
<dbReference type="AlphaFoldDB" id="A0AAV0P614"/>
<organism evidence="10 11">
    <name type="scientific">Linum tenue</name>
    <dbReference type="NCBI Taxonomy" id="586396"/>
    <lineage>
        <taxon>Eukaryota</taxon>
        <taxon>Viridiplantae</taxon>
        <taxon>Streptophyta</taxon>
        <taxon>Embryophyta</taxon>
        <taxon>Tracheophyta</taxon>
        <taxon>Spermatophyta</taxon>
        <taxon>Magnoliopsida</taxon>
        <taxon>eudicotyledons</taxon>
        <taxon>Gunneridae</taxon>
        <taxon>Pentapetalae</taxon>
        <taxon>rosids</taxon>
        <taxon>fabids</taxon>
        <taxon>Malpighiales</taxon>
        <taxon>Linaceae</taxon>
        <taxon>Linum</taxon>
    </lineage>
</organism>
<protein>
    <recommendedName>
        <fullName evidence="12">Trichome birefringence-like N-terminal domain-containing protein</fullName>
    </recommendedName>
</protein>
<dbReference type="GO" id="GO:0016020">
    <property type="term" value="C:membrane"/>
    <property type="evidence" value="ECO:0007669"/>
    <property type="project" value="UniProtKB-SubCell"/>
</dbReference>
<dbReference type="Proteomes" id="UP001154282">
    <property type="component" value="Unassembled WGS sequence"/>
</dbReference>
<evidence type="ECO:0000256" key="4">
    <source>
        <dbReference type="ARBA" id="ARBA00022968"/>
    </source>
</evidence>
<keyword evidence="11" id="KW-1185">Reference proteome</keyword>
<feature type="transmembrane region" description="Helical" evidence="7">
    <location>
        <begin position="31"/>
        <end position="50"/>
    </location>
</feature>
<dbReference type="GO" id="GO:0005794">
    <property type="term" value="C:Golgi apparatus"/>
    <property type="evidence" value="ECO:0007669"/>
    <property type="project" value="TreeGrafter"/>
</dbReference>
<gene>
    <name evidence="10" type="ORF">LITE_LOCUS36979</name>
</gene>
<evidence type="ECO:0000313" key="11">
    <source>
        <dbReference type="Proteomes" id="UP001154282"/>
    </source>
</evidence>
<sequence length="442" mass="51734">MAKNERQEEETTQFVDSGNNLKRLSLYDPPVAVLGIFLIILSVILCFIYLDYSEALGAVYRVPNWLQFPNDMGRRLDFLKEEGNGCDVFDGEWVWDEDYPLYLSKDCTFIEQSFNCIQNGRPDVRFTKWRWQPRECDLPRFDGKLLLEKLRNKRVVFAGDSLGRNQWESMLCLLASAVAEKDSVYEVNGSLIRKQRQGTLVFKFQGYNCTLEFYWSPYLVHLDQPSSGAPTSNKKVRSTLKLDLLDPISRKWRDADVLVLNSGHWWTSHMFEQLFSLTHRGLHFQVGQEVKMNMSMEEAYRKSMETVMQWIKNEVNTNKTQIFFRTYEPRHFLFGEWNTGGRCNEEKLPELGAAPVLSLPLWTHIQFELAANKILPNRTYDLLNITEMSARRKDGHMSVYYLASHRAPMKRQDCSHWCLPGVPDSWNELLYAFFLKHQATRL</sequence>
<keyword evidence="5 7" id="KW-1133">Transmembrane helix</keyword>
<proteinExistence type="inferred from homology"/>
<keyword evidence="3 7" id="KW-0812">Transmembrane</keyword>
<evidence type="ECO:0000256" key="6">
    <source>
        <dbReference type="ARBA" id="ARBA00023136"/>
    </source>
</evidence>
<dbReference type="InterPro" id="IPR025846">
    <property type="entry name" value="TBL_N"/>
</dbReference>
<evidence type="ECO:0008006" key="12">
    <source>
        <dbReference type="Google" id="ProtNLM"/>
    </source>
</evidence>
<evidence type="ECO:0000256" key="2">
    <source>
        <dbReference type="ARBA" id="ARBA00007727"/>
    </source>
</evidence>
<dbReference type="PANTHER" id="PTHR32285:SF213">
    <property type="entry name" value="PROTEIN TRICHOME BIREFRINGENCE-LIKE 11"/>
    <property type="match status" value="1"/>
</dbReference>
<dbReference type="InterPro" id="IPR026057">
    <property type="entry name" value="TBL_C"/>
</dbReference>
<evidence type="ECO:0000256" key="7">
    <source>
        <dbReference type="SAM" id="Phobius"/>
    </source>
</evidence>
<keyword evidence="6 7" id="KW-0472">Membrane</keyword>
<evidence type="ECO:0000259" key="8">
    <source>
        <dbReference type="Pfam" id="PF13839"/>
    </source>
</evidence>
<accession>A0AAV0P614</accession>
<evidence type="ECO:0000313" key="10">
    <source>
        <dbReference type="EMBL" id="CAI0466293.1"/>
    </source>
</evidence>